<name>A0A565BKG9_9BRAS</name>
<dbReference type="Proteomes" id="UP000489600">
    <property type="component" value="Unassembled WGS sequence"/>
</dbReference>
<reference evidence="2" key="1">
    <citation type="submission" date="2019-07" db="EMBL/GenBank/DDBJ databases">
        <authorList>
            <person name="Dittberner H."/>
        </authorList>
    </citation>
    <scope>NUCLEOTIDE SEQUENCE [LARGE SCALE GENOMIC DNA]</scope>
</reference>
<dbReference type="InterPro" id="IPR053933">
    <property type="entry name" value="GeBP-like_C"/>
</dbReference>
<proteinExistence type="predicted"/>
<comment type="caution">
    <text evidence="2">The sequence shown here is derived from an EMBL/GenBank/DDBJ whole genome shotgun (WGS) entry which is preliminary data.</text>
</comment>
<feature type="domain" description="Glabrous enhancer-binding protein-like C-terminal" evidence="1">
    <location>
        <begin position="28"/>
        <end position="62"/>
    </location>
</feature>
<sequence length="67" mass="7862">MAKKKQHMINPNDEIAQHPNKELIEVMKRDERFADEWETLEIKEMELLSLKIDFLREVVSALLGATP</sequence>
<keyword evidence="3" id="KW-1185">Reference proteome</keyword>
<accession>A0A565BKG9</accession>
<dbReference type="Pfam" id="PF22757">
    <property type="entry name" value="GeBP-like_C"/>
    <property type="match status" value="1"/>
</dbReference>
<organism evidence="2 3">
    <name type="scientific">Arabis nemorensis</name>
    <dbReference type="NCBI Taxonomy" id="586526"/>
    <lineage>
        <taxon>Eukaryota</taxon>
        <taxon>Viridiplantae</taxon>
        <taxon>Streptophyta</taxon>
        <taxon>Embryophyta</taxon>
        <taxon>Tracheophyta</taxon>
        <taxon>Spermatophyta</taxon>
        <taxon>Magnoliopsida</taxon>
        <taxon>eudicotyledons</taxon>
        <taxon>Gunneridae</taxon>
        <taxon>Pentapetalae</taxon>
        <taxon>rosids</taxon>
        <taxon>malvids</taxon>
        <taxon>Brassicales</taxon>
        <taxon>Brassicaceae</taxon>
        <taxon>Arabideae</taxon>
        <taxon>Arabis</taxon>
    </lineage>
</organism>
<evidence type="ECO:0000313" key="3">
    <source>
        <dbReference type="Proteomes" id="UP000489600"/>
    </source>
</evidence>
<dbReference type="AlphaFoldDB" id="A0A565BKG9"/>
<evidence type="ECO:0000313" key="2">
    <source>
        <dbReference type="EMBL" id="VVB02127.1"/>
    </source>
</evidence>
<dbReference type="EMBL" id="CABITT030000004">
    <property type="protein sequence ID" value="VVB02127.1"/>
    <property type="molecule type" value="Genomic_DNA"/>
</dbReference>
<evidence type="ECO:0000259" key="1">
    <source>
        <dbReference type="Pfam" id="PF22757"/>
    </source>
</evidence>
<gene>
    <name evidence="2" type="ORF">ANE_LOCUS12571</name>
</gene>
<protein>
    <recommendedName>
        <fullName evidence="1">Glabrous enhancer-binding protein-like C-terminal domain-containing protein</fullName>
    </recommendedName>
</protein>